<dbReference type="PANTHER" id="PTHR32432">
    <property type="entry name" value="CELL DIVISION PROTEIN FTSA-RELATED"/>
    <property type="match status" value="1"/>
</dbReference>
<dbReference type="InterPro" id="IPR050696">
    <property type="entry name" value="FtsA/MreB"/>
</dbReference>
<reference evidence="1 2" key="1">
    <citation type="submission" date="2022-12" db="EMBL/GenBank/DDBJ databases">
        <title>Polyphasic characterization of Geotalea uranireducens NIT-SL11 newly isolated from a complex of sewage sludge and microbially reduced graphene oxide.</title>
        <authorList>
            <person name="Xie L."/>
            <person name="Yoshida N."/>
            <person name="Meng L."/>
        </authorList>
    </citation>
    <scope>NUCLEOTIDE SEQUENCE [LARGE SCALE GENOMIC DNA]</scope>
    <source>
        <strain evidence="1 2">NIT-SL11</strain>
    </source>
</reference>
<dbReference type="Gene3D" id="3.30.1490.300">
    <property type="match status" value="1"/>
</dbReference>
<dbReference type="InterPro" id="IPR043129">
    <property type="entry name" value="ATPase_NBD"/>
</dbReference>
<gene>
    <name evidence="1" type="ORF">GURASL_22800</name>
</gene>
<dbReference type="Proteomes" id="UP001317705">
    <property type="component" value="Chromosome"/>
</dbReference>
<dbReference type="Gene3D" id="3.30.420.40">
    <property type="match status" value="2"/>
</dbReference>
<protein>
    <submittedName>
        <fullName evidence="1">Uncharacterized protein</fullName>
    </submittedName>
</protein>
<organism evidence="1 2">
    <name type="scientific">Geotalea uraniireducens</name>
    <dbReference type="NCBI Taxonomy" id="351604"/>
    <lineage>
        <taxon>Bacteria</taxon>
        <taxon>Pseudomonadati</taxon>
        <taxon>Thermodesulfobacteriota</taxon>
        <taxon>Desulfuromonadia</taxon>
        <taxon>Geobacterales</taxon>
        <taxon>Geobacteraceae</taxon>
        <taxon>Geotalea</taxon>
    </lineage>
</organism>
<accession>A0ABN6VV33</accession>
<keyword evidence="2" id="KW-1185">Reference proteome</keyword>
<proteinExistence type="predicted"/>
<dbReference type="EMBL" id="AP027151">
    <property type="protein sequence ID" value="BDV43357.1"/>
    <property type="molecule type" value="Genomic_DNA"/>
</dbReference>
<sequence length="203" mass="23091">MIRWKLKKSLPFDVSDVHLDYQPLRQKDNGELSVLVALMAKNVVTQYEDLLLEAGLQPNKIDFSTFNLYRLFSRRLELSESPLYIAFHHGVLSILIFTQGVLDFYRTKEISDVDLDINRIFMEINNSLVFYRDRNPGCEFKEIFCHVSPAREETFATVLREACGIEPVILHPDLVVSSAEPSLGKNDILCDLAAALGAATRNL</sequence>
<dbReference type="PANTHER" id="PTHR32432:SF3">
    <property type="entry name" value="ETHANOLAMINE UTILIZATION PROTEIN EUTJ"/>
    <property type="match status" value="1"/>
</dbReference>
<name>A0ABN6VV33_9BACT</name>
<dbReference type="SUPFAM" id="SSF53067">
    <property type="entry name" value="Actin-like ATPase domain"/>
    <property type="match status" value="1"/>
</dbReference>
<evidence type="ECO:0000313" key="2">
    <source>
        <dbReference type="Proteomes" id="UP001317705"/>
    </source>
</evidence>
<evidence type="ECO:0000313" key="1">
    <source>
        <dbReference type="EMBL" id="BDV43357.1"/>
    </source>
</evidence>